<dbReference type="AlphaFoldDB" id="A0AAJ0F744"/>
<feature type="transmembrane region" description="Helical" evidence="6">
    <location>
        <begin position="453"/>
        <end position="474"/>
    </location>
</feature>
<feature type="transmembrane region" description="Helical" evidence="6">
    <location>
        <begin position="288"/>
        <end position="306"/>
    </location>
</feature>
<gene>
    <name evidence="7" type="ORF">QBC47DRAFT_185027</name>
</gene>
<dbReference type="PANTHER" id="PTHR11785">
    <property type="entry name" value="AMINO ACID TRANSPORTER"/>
    <property type="match status" value="1"/>
</dbReference>
<feature type="transmembrane region" description="Helical" evidence="6">
    <location>
        <begin position="373"/>
        <end position="390"/>
    </location>
</feature>
<dbReference type="InterPro" id="IPR050598">
    <property type="entry name" value="AminoAcid_Transporter"/>
</dbReference>
<feature type="transmembrane region" description="Helical" evidence="6">
    <location>
        <begin position="326"/>
        <end position="352"/>
    </location>
</feature>
<proteinExistence type="predicted"/>
<protein>
    <submittedName>
        <fullName evidence="7">Amino acid transporter</fullName>
    </submittedName>
</protein>
<dbReference type="InterPro" id="IPR002293">
    <property type="entry name" value="AA/rel_permease1"/>
</dbReference>
<keyword evidence="8" id="KW-1185">Reference proteome</keyword>
<feature type="transmembrane region" description="Helical" evidence="6">
    <location>
        <begin position="218"/>
        <end position="237"/>
    </location>
</feature>
<accession>A0AAJ0F744</accession>
<name>A0AAJ0F744_9PEZI</name>
<evidence type="ECO:0000256" key="3">
    <source>
        <dbReference type="ARBA" id="ARBA00022989"/>
    </source>
</evidence>
<feature type="transmembrane region" description="Helical" evidence="6">
    <location>
        <begin position="578"/>
        <end position="599"/>
    </location>
</feature>
<comment type="caution">
    <text evidence="7">The sequence shown here is derived from an EMBL/GenBank/DDBJ whole genome shotgun (WGS) entry which is preliminary data.</text>
</comment>
<evidence type="ECO:0000256" key="4">
    <source>
        <dbReference type="ARBA" id="ARBA00023136"/>
    </source>
</evidence>
<evidence type="ECO:0000256" key="1">
    <source>
        <dbReference type="ARBA" id="ARBA00004141"/>
    </source>
</evidence>
<evidence type="ECO:0000256" key="2">
    <source>
        <dbReference type="ARBA" id="ARBA00022692"/>
    </source>
</evidence>
<dbReference type="GO" id="GO:0015179">
    <property type="term" value="F:L-amino acid transmembrane transporter activity"/>
    <property type="evidence" value="ECO:0007669"/>
    <property type="project" value="TreeGrafter"/>
</dbReference>
<feature type="transmembrane region" description="Helical" evidence="6">
    <location>
        <begin position="480"/>
        <end position="506"/>
    </location>
</feature>
<keyword evidence="2 6" id="KW-0812">Transmembrane</keyword>
<dbReference type="Proteomes" id="UP001239445">
    <property type="component" value="Unassembled WGS sequence"/>
</dbReference>
<feature type="transmembrane region" description="Helical" evidence="6">
    <location>
        <begin position="540"/>
        <end position="558"/>
    </location>
</feature>
<feature type="transmembrane region" description="Helical" evidence="6">
    <location>
        <begin position="174"/>
        <end position="197"/>
    </location>
</feature>
<feature type="region of interest" description="Disordered" evidence="5">
    <location>
        <begin position="1"/>
        <end position="38"/>
    </location>
</feature>
<dbReference type="GO" id="GO:0016020">
    <property type="term" value="C:membrane"/>
    <property type="evidence" value="ECO:0007669"/>
    <property type="project" value="UniProtKB-SubCell"/>
</dbReference>
<evidence type="ECO:0000256" key="6">
    <source>
        <dbReference type="SAM" id="Phobius"/>
    </source>
</evidence>
<feature type="transmembrane region" description="Helical" evidence="6">
    <location>
        <begin position="106"/>
        <end position="126"/>
    </location>
</feature>
<reference evidence="7" key="1">
    <citation type="submission" date="2023-06" db="EMBL/GenBank/DDBJ databases">
        <title>Genome-scale phylogeny and comparative genomics of the fungal order Sordariales.</title>
        <authorList>
            <consortium name="Lawrence Berkeley National Laboratory"/>
            <person name="Hensen N."/>
            <person name="Bonometti L."/>
            <person name="Westerberg I."/>
            <person name="Brannstrom I.O."/>
            <person name="Guillou S."/>
            <person name="Cros-Aarteil S."/>
            <person name="Calhoun S."/>
            <person name="Haridas S."/>
            <person name="Kuo A."/>
            <person name="Mondo S."/>
            <person name="Pangilinan J."/>
            <person name="Riley R."/>
            <person name="Labutti K."/>
            <person name="Andreopoulos B."/>
            <person name="Lipzen A."/>
            <person name="Chen C."/>
            <person name="Yanf M."/>
            <person name="Daum C."/>
            <person name="Ng V."/>
            <person name="Clum A."/>
            <person name="Steindorff A."/>
            <person name="Ohm R."/>
            <person name="Martin F."/>
            <person name="Silar P."/>
            <person name="Natvig D."/>
            <person name="Lalanne C."/>
            <person name="Gautier V."/>
            <person name="Ament-Velasquez S.L."/>
            <person name="Kruys A."/>
            <person name="Hutchinson M.I."/>
            <person name="Powell A.J."/>
            <person name="Barry K."/>
            <person name="Miller A.N."/>
            <person name="Grigoriev I.V."/>
            <person name="Debuchy R."/>
            <person name="Gladieux P."/>
            <person name="Thoren M.H."/>
            <person name="Johannesson H."/>
        </authorList>
    </citation>
    <scope>NUCLEOTIDE SEQUENCE</scope>
    <source>
        <strain evidence="7">PSN4</strain>
    </source>
</reference>
<comment type="subcellular location">
    <subcellularLocation>
        <location evidence="1">Membrane</location>
        <topology evidence="1">Multi-pass membrane protein</topology>
    </subcellularLocation>
</comment>
<keyword evidence="3 6" id="KW-1133">Transmembrane helix</keyword>
<dbReference type="Gene3D" id="1.20.1740.10">
    <property type="entry name" value="Amino acid/polyamine transporter I"/>
    <property type="match status" value="1"/>
</dbReference>
<organism evidence="7 8">
    <name type="scientific">Echria macrotheca</name>
    <dbReference type="NCBI Taxonomy" id="438768"/>
    <lineage>
        <taxon>Eukaryota</taxon>
        <taxon>Fungi</taxon>
        <taxon>Dikarya</taxon>
        <taxon>Ascomycota</taxon>
        <taxon>Pezizomycotina</taxon>
        <taxon>Sordariomycetes</taxon>
        <taxon>Sordariomycetidae</taxon>
        <taxon>Sordariales</taxon>
        <taxon>Schizotheciaceae</taxon>
        <taxon>Echria</taxon>
    </lineage>
</organism>
<dbReference type="PANTHER" id="PTHR11785:SF353">
    <property type="entry name" value="METHIONINE TRANSPORTER (EUROFUNG)"/>
    <property type="match status" value="1"/>
</dbReference>
<dbReference type="Pfam" id="PF13520">
    <property type="entry name" value="AA_permease_2"/>
    <property type="match status" value="1"/>
</dbReference>
<keyword evidence="4 6" id="KW-0472">Membrane</keyword>
<evidence type="ECO:0000313" key="8">
    <source>
        <dbReference type="Proteomes" id="UP001239445"/>
    </source>
</evidence>
<evidence type="ECO:0000256" key="5">
    <source>
        <dbReference type="SAM" id="MobiDB-lite"/>
    </source>
</evidence>
<sequence>MADLPGMQVAAPAAAAPPAAPPAGSLHSASGTADDEEYDSTSLEAWQQRLANLQANRRVLDFAPTTRQRIGAFSVVCLVMNRTIGTGIFAQPVVVLRYAGSSGVAIVLWIAAGLIVYCITLCWLELGLSVPTYMVRSQNTQGQDNNAGEKVRVSAPRSGGDKNYLEYIYRRPPMLITCIFGITFLIFGNLAGNSIQFGMYVEMARNPECLEDSCRNKGAVIGWAILVLTFCSLFNVATRRYSILLNNIFAVAKMAFVVFIVFAGIGWSRANGNACREIDWTTRGSGGSFGDIILALVYAMYPYGGYEQPFYVLAEIKHPRTTFPKAANLAMILLIIFYPLANVSYLCMVPYTDDAALPPNMAIAFFQKMNEQIATRLVSIILLVFIIGNINAQTFTASRVKQEVAKEGILGLLGIPVSLFFARGAPTWLSYLRPKDSTDIGRRLRSHREQTPVAATFLHLGITIVLVLAFGLSLPPSRSYALLTFLQTFTIVILLGCLTVCGLLYLKIDSWLARPGNRGWLSRKGQDDGVRRWRPYFDPMPNIVAAASLVFIVAAVFVPTRAKSATLTEDDGSTTLPYWAGPLAGWLAAIIGIGWWSALQIAQKRGRWTLVVTRDPHLDQVDGNYVQTAETVVHRKVYEQAPDLEGHDVADLGGHQVAHPHEVAHPGTHEAADQEGHV</sequence>
<evidence type="ECO:0000313" key="7">
    <source>
        <dbReference type="EMBL" id="KAK1756357.1"/>
    </source>
</evidence>
<dbReference type="EMBL" id="MU839832">
    <property type="protein sequence ID" value="KAK1756357.1"/>
    <property type="molecule type" value="Genomic_DNA"/>
</dbReference>
<feature type="transmembrane region" description="Helical" evidence="6">
    <location>
        <begin position="243"/>
        <end position="267"/>
    </location>
</feature>